<keyword evidence="3" id="KW-1185">Reference proteome</keyword>
<dbReference type="Gene3D" id="3.40.50.150">
    <property type="entry name" value="Vaccinia Virus protein VP39"/>
    <property type="match status" value="1"/>
</dbReference>
<gene>
    <name evidence="2" type="ORF">SAMN05216200_102501</name>
</gene>
<dbReference type="Proteomes" id="UP000184066">
    <property type="component" value="Unassembled WGS sequence"/>
</dbReference>
<dbReference type="EMBL" id="FRDL01000002">
    <property type="protein sequence ID" value="SHN58491.1"/>
    <property type="molecule type" value="Genomic_DNA"/>
</dbReference>
<evidence type="ECO:0000259" key="1">
    <source>
        <dbReference type="Pfam" id="PF13649"/>
    </source>
</evidence>
<feature type="domain" description="Methyltransferase" evidence="1">
    <location>
        <begin position="45"/>
        <end position="139"/>
    </location>
</feature>
<name>A0A1M7SJ52_9RHOB</name>
<dbReference type="Pfam" id="PF13649">
    <property type="entry name" value="Methyltransf_25"/>
    <property type="match status" value="1"/>
</dbReference>
<dbReference type="STRING" id="1189325.SAMN04488119_1038"/>
<dbReference type="InterPro" id="IPR041698">
    <property type="entry name" value="Methyltransf_25"/>
</dbReference>
<sequence length="209" mass="23211">MTDGQEHWDTVYGLRSEDELTWFEATPSASLELVRAHLHRGEPFIDIGGGASRLVDALLAEGFGPLAVLDLSGAALAVSRQRLGAMADQVTWIKADITRWEPDRDYALWHDRAVFHFLTDEEDRAGYVRAMSKALRPGGIAIIATFAEDGPERCSGLPVVRYAPEELATEIERLAPGRFGPILAKRHLHVTPKGNRQSFQFSVFRSKQS</sequence>
<dbReference type="InterPro" id="IPR029063">
    <property type="entry name" value="SAM-dependent_MTases_sf"/>
</dbReference>
<evidence type="ECO:0000313" key="2">
    <source>
        <dbReference type="EMBL" id="SHN58491.1"/>
    </source>
</evidence>
<dbReference type="PANTHER" id="PTHR12843">
    <property type="entry name" value="PROTEIN-LYSINE N-METHYLTRANSFERASE METTL10"/>
    <property type="match status" value="1"/>
</dbReference>
<dbReference type="GO" id="GO:0032259">
    <property type="term" value="P:methylation"/>
    <property type="evidence" value="ECO:0007669"/>
    <property type="project" value="UniProtKB-KW"/>
</dbReference>
<keyword evidence="2" id="KW-0808">Transferase</keyword>
<proteinExistence type="predicted"/>
<accession>A0A1M7SJ52</accession>
<reference evidence="2 3" key="1">
    <citation type="submission" date="2016-12" db="EMBL/GenBank/DDBJ databases">
        <authorList>
            <person name="Song W.-J."/>
            <person name="Kurnit D.M."/>
        </authorList>
    </citation>
    <scope>NUCLEOTIDE SEQUENCE [LARGE SCALE GENOMIC DNA]</scope>
    <source>
        <strain evidence="2 3">CGMCC 1.10808</strain>
    </source>
</reference>
<dbReference type="OrthoDB" id="9788660at2"/>
<dbReference type="SUPFAM" id="SSF53335">
    <property type="entry name" value="S-adenosyl-L-methionine-dependent methyltransferases"/>
    <property type="match status" value="1"/>
</dbReference>
<organism evidence="2 3">
    <name type="scientific">Oceanicella actignis</name>
    <dbReference type="NCBI Taxonomy" id="1189325"/>
    <lineage>
        <taxon>Bacteria</taxon>
        <taxon>Pseudomonadati</taxon>
        <taxon>Pseudomonadota</taxon>
        <taxon>Alphaproteobacteria</taxon>
        <taxon>Rhodobacterales</taxon>
        <taxon>Paracoccaceae</taxon>
        <taxon>Oceanicella</taxon>
    </lineage>
</organism>
<dbReference type="CDD" id="cd02440">
    <property type="entry name" value="AdoMet_MTases"/>
    <property type="match status" value="1"/>
</dbReference>
<dbReference type="GO" id="GO:0008168">
    <property type="term" value="F:methyltransferase activity"/>
    <property type="evidence" value="ECO:0007669"/>
    <property type="project" value="UniProtKB-KW"/>
</dbReference>
<dbReference type="RefSeq" id="WP_072746539.1">
    <property type="nucleotide sequence ID" value="NZ_FOHL01000003.1"/>
</dbReference>
<dbReference type="PANTHER" id="PTHR12843:SF5">
    <property type="entry name" value="EEF1A LYSINE METHYLTRANSFERASE 2"/>
    <property type="match status" value="1"/>
</dbReference>
<evidence type="ECO:0000313" key="3">
    <source>
        <dbReference type="Proteomes" id="UP000184066"/>
    </source>
</evidence>
<dbReference type="AlphaFoldDB" id="A0A1M7SJ52"/>
<protein>
    <submittedName>
        <fullName evidence="2">Methyltransferase domain-containing protein</fullName>
    </submittedName>
</protein>
<keyword evidence="2" id="KW-0489">Methyltransferase</keyword>